<accession>A0A3L7K404</accession>
<keyword evidence="7" id="KW-0067">ATP-binding</keyword>
<dbReference type="InterPro" id="IPR036890">
    <property type="entry name" value="HATPase_C_sf"/>
</dbReference>
<keyword evidence="9" id="KW-1133">Transmembrane helix</keyword>
<dbReference type="EMBL" id="RCVZ01000003">
    <property type="protein sequence ID" value="RLQ96741.1"/>
    <property type="molecule type" value="Genomic_DNA"/>
</dbReference>
<comment type="catalytic activity">
    <reaction evidence="1">
        <text>ATP + protein L-histidine = ADP + protein N-phospho-L-histidine.</text>
        <dbReference type="EC" id="2.7.13.3"/>
    </reaction>
</comment>
<reference evidence="11 12" key="1">
    <citation type="submission" date="2018-10" db="EMBL/GenBank/DDBJ databases">
        <title>Falsibacillus sp. genome draft.</title>
        <authorList>
            <person name="Shi S."/>
        </authorList>
    </citation>
    <scope>NUCLEOTIDE SEQUENCE [LARGE SCALE GENOMIC DNA]</scope>
    <source>
        <strain evidence="11 12">GY 10110</strain>
    </source>
</reference>
<protein>
    <recommendedName>
        <fullName evidence="2">histidine kinase</fullName>
        <ecNumber evidence="2">2.7.13.3</ecNumber>
    </recommendedName>
</protein>
<dbReference type="AlphaFoldDB" id="A0A3L7K404"/>
<dbReference type="Gene3D" id="1.20.5.1930">
    <property type="match status" value="1"/>
</dbReference>
<dbReference type="InterPro" id="IPR050482">
    <property type="entry name" value="Sensor_HK_TwoCompSys"/>
</dbReference>
<evidence type="ECO:0000256" key="7">
    <source>
        <dbReference type="ARBA" id="ARBA00022840"/>
    </source>
</evidence>
<evidence type="ECO:0000256" key="4">
    <source>
        <dbReference type="ARBA" id="ARBA00022679"/>
    </source>
</evidence>
<organism evidence="11 12">
    <name type="scientific">Falsibacillus albus</name>
    <dbReference type="NCBI Taxonomy" id="2478915"/>
    <lineage>
        <taxon>Bacteria</taxon>
        <taxon>Bacillati</taxon>
        <taxon>Bacillota</taxon>
        <taxon>Bacilli</taxon>
        <taxon>Bacillales</taxon>
        <taxon>Bacillaceae</taxon>
        <taxon>Falsibacillus</taxon>
    </lineage>
</organism>
<dbReference type="InterPro" id="IPR011712">
    <property type="entry name" value="Sig_transdc_His_kin_sub3_dim/P"/>
</dbReference>
<keyword evidence="12" id="KW-1185">Reference proteome</keyword>
<keyword evidence="8" id="KW-0902">Two-component regulatory system</keyword>
<dbReference type="OrthoDB" id="199946at2"/>
<evidence type="ECO:0000313" key="12">
    <source>
        <dbReference type="Proteomes" id="UP000276770"/>
    </source>
</evidence>
<evidence type="ECO:0000256" key="3">
    <source>
        <dbReference type="ARBA" id="ARBA00022553"/>
    </source>
</evidence>
<evidence type="ECO:0000256" key="2">
    <source>
        <dbReference type="ARBA" id="ARBA00012438"/>
    </source>
</evidence>
<dbReference type="Pfam" id="PF07730">
    <property type="entry name" value="HisKA_3"/>
    <property type="match status" value="1"/>
</dbReference>
<evidence type="ECO:0000256" key="5">
    <source>
        <dbReference type="ARBA" id="ARBA00022741"/>
    </source>
</evidence>
<keyword evidence="6 11" id="KW-0418">Kinase</keyword>
<dbReference type="GO" id="GO:0005524">
    <property type="term" value="F:ATP binding"/>
    <property type="evidence" value="ECO:0007669"/>
    <property type="project" value="UniProtKB-KW"/>
</dbReference>
<dbReference type="Gene3D" id="3.30.565.10">
    <property type="entry name" value="Histidine kinase-like ATPase, C-terminal domain"/>
    <property type="match status" value="1"/>
</dbReference>
<name>A0A3L7K404_9BACI</name>
<evidence type="ECO:0000256" key="9">
    <source>
        <dbReference type="SAM" id="Phobius"/>
    </source>
</evidence>
<feature type="transmembrane region" description="Helical" evidence="9">
    <location>
        <begin position="60"/>
        <end position="81"/>
    </location>
</feature>
<keyword evidence="3" id="KW-0597">Phosphoprotein</keyword>
<sequence>MDKWLIIHKIIIIAFIILNIVRSKTGNVGWIVFYLLLYLSLNLVMYIVRHKQVERIANAAALITVIYAASCFQSMLILLFPMNIFELLSSYRLNKLLMLTASALPFIFLEQDIMGEYGLITALSFIFFFGIQAYFDMVERYESRMDMMRVNLQKLSRNLNENNEFIRQSEYTFKLEERNRLSQEIHDNIGHVMTGALIQMEASKHLMDKDKNKAVELLQNAINLSKDGIEKIRLTLKNMKPPVEQMGVHRIKLVIDEFMTKHDIQVTFVHKGNLDKISPLQWKIIHENLLESLTNVMKYANATTISLELNVLNKFIRFEVKDNGVGTMKVKKGLGIVGMEERTASVKGTIIVDGTNGFSVTTLLPLT</sequence>
<dbReference type="PANTHER" id="PTHR24421">
    <property type="entry name" value="NITRATE/NITRITE SENSOR PROTEIN NARX-RELATED"/>
    <property type="match status" value="1"/>
</dbReference>
<comment type="caution">
    <text evidence="11">The sequence shown here is derived from an EMBL/GenBank/DDBJ whole genome shotgun (WGS) entry which is preliminary data.</text>
</comment>
<feature type="transmembrane region" description="Helical" evidence="9">
    <location>
        <begin position="93"/>
        <end position="111"/>
    </location>
</feature>
<feature type="transmembrane region" description="Helical" evidence="9">
    <location>
        <begin position="28"/>
        <end position="48"/>
    </location>
</feature>
<dbReference type="GO" id="GO:0046983">
    <property type="term" value="F:protein dimerization activity"/>
    <property type="evidence" value="ECO:0007669"/>
    <property type="project" value="InterPro"/>
</dbReference>
<evidence type="ECO:0000259" key="10">
    <source>
        <dbReference type="Pfam" id="PF07730"/>
    </source>
</evidence>
<gene>
    <name evidence="11" type="ORF">D9X91_06465</name>
</gene>
<evidence type="ECO:0000313" key="11">
    <source>
        <dbReference type="EMBL" id="RLQ96741.1"/>
    </source>
</evidence>
<dbReference type="EC" id="2.7.13.3" evidence="2"/>
<dbReference type="SUPFAM" id="SSF55874">
    <property type="entry name" value="ATPase domain of HSP90 chaperone/DNA topoisomerase II/histidine kinase"/>
    <property type="match status" value="1"/>
</dbReference>
<dbReference type="Proteomes" id="UP000276770">
    <property type="component" value="Unassembled WGS sequence"/>
</dbReference>
<proteinExistence type="predicted"/>
<keyword evidence="9" id="KW-0812">Transmembrane</keyword>
<feature type="domain" description="Signal transduction histidine kinase subgroup 3 dimerisation and phosphoacceptor" evidence="10">
    <location>
        <begin position="177"/>
        <end position="243"/>
    </location>
</feature>
<keyword evidence="4" id="KW-0808">Transferase</keyword>
<feature type="transmembrane region" description="Helical" evidence="9">
    <location>
        <begin position="117"/>
        <end position="135"/>
    </location>
</feature>
<keyword evidence="5" id="KW-0547">Nucleotide-binding</keyword>
<dbReference type="GO" id="GO:0000155">
    <property type="term" value="F:phosphorelay sensor kinase activity"/>
    <property type="evidence" value="ECO:0007669"/>
    <property type="project" value="InterPro"/>
</dbReference>
<evidence type="ECO:0000256" key="1">
    <source>
        <dbReference type="ARBA" id="ARBA00000085"/>
    </source>
</evidence>
<dbReference type="CDD" id="cd16917">
    <property type="entry name" value="HATPase_UhpB-NarQ-NarX-like"/>
    <property type="match status" value="1"/>
</dbReference>
<dbReference type="GO" id="GO:0016020">
    <property type="term" value="C:membrane"/>
    <property type="evidence" value="ECO:0007669"/>
    <property type="project" value="InterPro"/>
</dbReference>
<dbReference type="RefSeq" id="WP_121679762.1">
    <property type="nucleotide sequence ID" value="NZ_RCVZ01000003.1"/>
</dbReference>
<feature type="transmembrane region" description="Helical" evidence="9">
    <location>
        <begin position="6"/>
        <end position="21"/>
    </location>
</feature>
<keyword evidence="9" id="KW-0472">Membrane</keyword>
<evidence type="ECO:0000256" key="6">
    <source>
        <dbReference type="ARBA" id="ARBA00022777"/>
    </source>
</evidence>
<dbReference type="PANTHER" id="PTHR24421:SF10">
    <property type="entry name" value="NITRATE_NITRITE SENSOR PROTEIN NARQ"/>
    <property type="match status" value="1"/>
</dbReference>
<evidence type="ECO:0000256" key="8">
    <source>
        <dbReference type="ARBA" id="ARBA00023012"/>
    </source>
</evidence>